<evidence type="ECO:0000256" key="2">
    <source>
        <dbReference type="ARBA" id="ARBA00023315"/>
    </source>
</evidence>
<comment type="caution">
    <text evidence="4">The sequence shown here is derived from an EMBL/GenBank/DDBJ whole genome shotgun (WGS) entry which is preliminary data.</text>
</comment>
<feature type="domain" description="N-acetyltransferase" evidence="3">
    <location>
        <begin position="6"/>
        <end position="161"/>
    </location>
</feature>
<dbReference type="GO" id="GO:0031415">
    <property type="term" value="C:NatA complex"/>
    <property type="evidence" value="ECO:0007669"/>
    <property type="project" value="TreeGrafter"/>
</dbReference>
<evidence type="ECO:0000313" key="4">
    <source>
        <dbReference type="EMBL" id="KAK4524940.1"/>
    </source>
</evidence>
<organism evidence="4 5">
    <name type="scientific">Galdieria yellowstonensis</name>
    <dbReference type="NCBI Taxonomy" id="3028027"/>
    <lineage>
        <taxon>Eukaryota</taxon>
        <taxon>Rhodophyta</taxon>
        <taxon>Bangiophyceae</taxon>
        <taxon>Galdieriales</taxon>
        <taxon>Galdieriaceae</taxon>
        <taxon>Galdieria</taxon>
    </lineage>
</organism>
<keyword evidence="2" id="KW-0012">Acyltransferase</keyword>
<dbReference type="InterPro" id="IPR016181">
    <property type="entry name" value="Acyl_CoA_acyltransferase"/>
</dbReference>
<protein>
    <recommendedName>
        <fullName evidence="3">N-acetyltransferase domain-containing protein</fullName>
    </recommendedName>
</protein>
<proteinExistence type="predicted"/>
<dbReference type="Pfam" id="PF00583">
    <property type="entry name" value="Acetyltransf_1"/>
    <property type="match status" value="1"/>
</dbReference>
<gene>
    <name evidence="4" type="ORF">GAYE_SCF07G2843</name>
</gene>
<evidence type="ECO:0000256" key="1">
    <source>
        <dbReference type="ARBA" id="ARBA00022679"/>
    </source>
</evidence>
<reference evidence="4 5" key="1">
    <citation type="submission" date="2022-07" db="EMBL/GenBank/DDBJ databases">
        <title>Genome-wide signatures of adaptation to extreme environments.</title>
        <authorList>
            <person name="Cho C.H."/>
            <person name="Yoon H.S."/>
        </authorList>
    </citation>
    <scope>NUCLEOTIDE SEQUENCE [LARGE SCALE GENOMIC DNA]</scope>
    <source>
        <strain evidence="4 5">108.79 E11</strain>
    </source>
</reference>
<dbReference type="PROSITE" id="PS51186">
    <property type="entry name" value="GNAT"/>
    <property type="match status" value="1"/>
</dbReference>
<dbReference type="Gene3D" id="3.40.630.30">
    <property type="match status" value="1"/>
</dbReference>
<evidence type="ECO:0000259" key="3">
    <source>
        <dbReference type="PROSITE" id="PS51186"/>
    </source>
</evidence>
<dbReference type="InterPro" id="IPR051556">
    <property type="entry name" value="N-term/lysine_N-AcTrnsfr"/>
</dbReference>
<dbReference type="EMBL" id="JANCYU010000027">
    <property type="protein sequence ID" value="KAK4524940.1"/>
    <property type="molecule type" value="Genomic_DNA"/>
</dbReference>
<sequence>MASLPIRLGNLHEKNLEQLKKLNSSIFPIRYGDRFYEEVLRAHPDLVKLAYYHDFLIGAYCCRKEVSSDKQIKIYILTIGVLAPYRERGVGTQLLQSILQLVKTERWKDVTEIYAHVQTSNEEALRFYQKNGFEIGEKKTNYYKDIDPPDCYVVYKKCTKGEQVIS</sequence>
<dbReference type="FunFam" id="3.40.630.30:FF:000006">
    <property type="entry name" value="Putative n-alpha-acetyltransferase 50"/>
    <property type="match status" value="1"/>
</dbReference>
<evidence type="ECO:0000313" key="5">
    <source>
        <dbReference type="Proteomes" id="UP001300502"/>
    </source>
</evidence>
<dbReference type="GO" id="GO:0007064">
    <property type="term" value="P:mitotic sister chromatid cohesion"/>
    <property type="evidence" value="ECO:0007669"/>
    <property type="project" value="TreeGrafter"/>
</dbReference>
<dbReference type="CDD" id="cd04301">
    <property type="entry name" value="NAT_SF"/>
    <property type="match status" value="1"/>
</dbReference>
<accession>A0AAV9IBV9</accession>
<dbReference type="Proteomes" id="UP001300502">
    <property type="component" value="Unassembled WGS sequence"/>
</dbReference>
<dbReference type="GO" id="GO:0016747">
    <property type="term" value="F:acyltransferase activity, transferring groups other than amino-acyl groups"/>
    <property type="evidence" value="ECO:0007669"/>
    <property type="project" value="InterPro"/>
</dbReference>
<name>A0AAV9IBV9_9RHOD</name>
<dbReference type="AlphaFoldDB" id="A0AAV9IBV9"/>
<keyword evidence="5" id="KW-1185">Reference proteome</keyword>
<keyword evidence="1" id="KW-0808">Transferase</keyword>
<dbReference type="SUPFAM" id="SSF55729">
    <property type="entry name" value="Acyl-CoA N-acyltransferases (Nat)"/>
    <property type="match status" value="1"/>
</dbReference>
<dbReference type="PANTHER" id="PTHR42919">
    <property type="entry name" value="N-ALPHA-ACETYLTRANSFERASE"/>
    <property type="match status" value="1"/>
</dbReference>
<dbReference type="InterPro" id="IPR000182">
    <property type="entry name" value="GNAT_dom"/>
</dbReference>
<dbReference type="PANTHER" id="PTHR42919:SF8">
    <property type="entry name" value="N-ALPHA-ACETYLTRANSFERASE 50"/>
    <property type="match status" value="1"/>
</dbReference>